<dbReference type="EMBL" id="ABEU02000002">
    <property type="protein sequence ID" value="PNR59730.1"/>
    <property type="molecule type" value="Genomic_DNA"/>
</dbReference>
<reference evidence="1 3" key="1">
    <citation type="journal article" date="2008" name="Science">
        <title>The Physcomitrella genome reveals evolutionary insights into the conquest of land by plants.</title>
        <authorList>
            <person name="Rensing S."/>
            <person name="Lang D."/>
            <person name="Zimmer A."/>
            <person name="Terry A."/>
            <person name="Salamov A."/>
            <person name="Shapiro H."/>
            <person name="Nishiyama T."/>
            <person name="Perroud P.-F."/>
            <person name="Lindquist E."/>
            <person name="Kamisugi Y."/>
            <person name="Tanahashi T."/>
            <person name="Sakakibara K."/>
            <person name="Fujita T."/>
            <person name="Oishi K."/>
            <person name="Shin-I T."/>
            <person name="Kuroki Y."/>
            <person name="Toyoda A."/>
            <person name="Suzuki Y."/>
            <person name="Hashimoto A."/>
            <person name="Yamaguchi K."/>
            <person name="Sugano A."/>
            <person name="Kohara Y."/>
            <person name="Fujiyama A."/>
            <person name="Anterola A."/>
            <person name="Aoki S."/>
            <person name="Ashton N."/>
            <person name="Barbazuk W.B."/>
            <person name="Barker E."/>
            <person name="Bennetzen J."/>
            <person name="Bezanilla M."/>
            <person name="Blankenship R."/>
            <person name="Cho S.H."/>
            <person name="Dutcher S."/>
            <person name="Estelle M."/>
            <person name="Fawcett J.A."/>
            <person name="Gundlach H."/>
            <person name="Hanada K."/>
            <person name="Heyl A."/>
            <person name="Hicks K.A."/>
            <person name="Hugh J."/>
            <person name="Lohr M."/>
            <person name="Mayer K."/>
            <person name="Melkozernov A."/>
            <person name="Murata T."/>
            <person name="Nelson D."/>
            <person name="Pils B."/>
            <person name="Prigge M."/>
            <person name="Reiss B."/>
            <person name="Renner T."/>
            <person name="Rombauts S."/>
            <person name="Rushton P."/>
            <person name="Sanderfoot A."/>
            <person name="Schween G."/>
            <person name="Shiu S.-H."/>
            <person name="Stueber K."/>
            <person name="Theodoulou F.L."/>
            <person name="Tu H."/>
            <person name="Van de Peer Y."/>
            <person name="Verrier P.J."/>
            <person name="Waters E."/>
            <person name="Wood A."/>
            <person name="Yang L."/>
            <person name="Cove D."/>
            <person name="Cuming A."/>
            <person name="Hasebe M."/>
            <person name="Lucas S."/>
            <person name="Mishler D.B."/>
            <person name="Reski R."/>
            <person name="Grigoriev I."/>
            <person name="Quatrano R.S."/>
            <person name="Boore J.L."/>
        </authorList>
    </citation>
    <scope>NUCLEOTIDE SEQUENCE [LARGE SCALE GENOMIC DNA]</scope>
    <source>
        <strain evidence="2 3">cv. Gransden 2004</strain>
    </source>
</reference>
<dbReference type="InParanoid" id="A0A2K1L125"/>
<dbReference type="EnsemblPlants" id="Pp3c2_11050V3.1">
    <property type="protein sequence ID" value="Pp3c2_11050V3.1"/>
    <property type="gene ID" value="Pp3c2_11050"/>
</dbReference>
<dbReference type="Proteomes" id="UP000006727">
    <property type="component" value="Chromosome 2"/>
</dbReference>
<evidence type="ECO:0000313" key="2">
    <source>
        <dbReference type="EnsemblPlants" id="Pp3c2_11050V3.1"/>
    </source>
</evidence>
<accession>A0A2K1L125</accession>
<gene>
    <name evidence="1" type="ORF">PHYPA_002522</name>
</gene>
<dbReference type="AlphaFoldDB" id="A0A2K1L125"/>
<evidence type="ECO:0000313" key="1">
    <source>
        <dbReference type="EMBL" id="PNR59730.1"/>
    </source>
</evidence>
<proteinExistence type="predicted"/>
<name>A0A2K1L125_PHYPA</name>
<keyword evidence="3" id="KW-1185">Reference proteome</keyword>
<evidence type="ECO:0000313" key="3">
    <source>
        <dbReference type="Proteomes" id="UP000006727"/>
    </source>
</evidence>
<protein>
    <submittedName>
        <fullName evidence="1 2">Uncharacterized protein</fullName>
    </submittedName>
</protein>
<organism evidence="1">
    <name type="scientific">Physcomitrium patens</name>
    <name type="common">Spreading-leaved earth moss</name>
    <name type="synonym">Physcomitrella patens</name>
    <dbReference type="NCBI Taxonomy" id="3218"/>
    <lineage>
        <taxon>Eukaryota</taxon>
        <taxon>Viridiplantae</taxon>
        <taxon>Streptophyta</taxon>
        <taxon>Embryophyta</taxon>
        <taxon>Bryophyta</taxon>
        <taxon>Bryophytina</taxon>
        <taxon>Bryopsida</taxon>
        <taxon>Funariidae</taxon>
        <taxon>Funariales</taxon>
        <taxon>Funariaceae</taxon>
        <taxon>Physcomitrium</taxon>
    </lineage>
</organism>
<reference evidence="1 3" key="2">
    <citation type="journal article" date="2018" name="Plant J.">
        <title>The Physcomitrella patens chromosome-scale assembly reveals moss genome structure and evolution.</title>
        <authorList>
            <person name="Lang D."/>
            <person name="Ullrich K.K."/>
            <person name="Murat F."/>
            <person name="Fuchs J."/>
            <person name="Jenkins J."/>
            <person name="Haas F.B."/>
            <person name="Piednoel M."/>
            <person name="Gundlach H."/>
            <person name="Van Bel M."/>
            <person name="Meyberg R."/>
            <person name="Vives C."/>
            <person name="Morata J."/>
            <person name="Symeonidi A."/>
            <person name="Hiss M."/>
            <person name="Muchero W."/>
            <person name="Kamisugi Y."/>
            <person name="Saleh O."/>
            <person name="Blanc G."/>
            <person name="Decker E.L."/>
            <person name="van Gessel N."/>
            <person name="Grimwood J."/>
            <person name="Hayes R.D."/>
            <person name="Graham S.W."/>
            <person name="Gunter L.E."/>
            <person name="McDaniel S.F."/>
            <person name="Hoernstein S.N.W."/>
            <person name="Larsson A."/>
            <person name="Li F.W."/>
            <person name="Perroud P.F."/>
            <person name="Phillips J."/>
            <person name="Ranjan P."/>
            <person name="Rokshar D.S."/>
            <person name="Rothfels C.J."/>
            <person name="Schneider L."/>
            <person name="Shu S."/>
            <person name="Stevenson D.W."/>
            <person name="Thummler F."/>
            <person name="Tillich M."/>
            <person name="Villarreal Aguilar J.C."/>
            <person name="Widiez T."/>
            <person name="Wong G.K."/>
            <person name="Wymore A."/>
            <person name="Zhang Y."/>
            <person name="Zimmer A.D."/>
            <person name="Quatrano R.S."/>
            <person name="Mayer K.F.X."/>
            <person name="Goodstein D."/>
            <person name="Casacuberta J.M."/>
            <person name="Vandepoele K."/>
            <person name="Reski R."/>
            <person name="Cuming A.C."/>
            <person name="Tuskan G.A."/>
            <person name="Maumus F."/>
            <person name="Salse J."/>
            <person name="Schmutz J."/>
            <person name="Rensing S.A."/>
        </authorList>
    </citation>
    <scope>NUCLEOTIDE SEQUENCE [LARGE SCALE GENOMIC DNA]</scope>
    <source>
        <strain evidence="2 3">cv. Gransden 2004</strain>
    </source>
</reference>
<sequence length="58" mass="6611">MYLPLNEETTVTFGLFIIPIKDPFCGAWLELIPLVFVDEDVNVAIENTNVIEFRPSLI</sequence>
<dbReference type="Gramene" id="Pp3c2_11050V3.1">
    <property type="protein sequence ID" value="Pp3c2_11050V3.1"/>
    <property type="gene ID" value="Pp3c2_11050"/>
</dbReference>
<reference evidence="2" key="3">
    <citation type="submission" date="2020-12" db="UniProtKB">
        <authorList>
            <consortium name="EnsemblPlants"/>
        </authorList>
    </citation>
    <scope>IDENTIFICATION</scope>
</reference>